<evidence type="ECO:0000259" key="9">
    <source>
        <dbReference type="PROSITE" id="PS00631"/>
    </source>
</evidence>
<dbReference type="HAMAP" id="MF_00181">
    <property type="entry name" value="Cytosol_peptidase_M17"/>
    <property type="match status" value="1"/>
</dbReference>
<dbReference type="InterPro" id="IPR008283">
    <property type="entry name" value="Peptidase_M17_N"/>
</dbReference>
<dbReference type="Gene3D" id="3.40.630.10">
    <property type="entry name" value="Zn peptidases"/>
    <property type="match status" value="1"/>
</dbReference>
<proteinExistence type="inferred from homology"/>
<keyword evidence="8" id="KW-0479">Metal-binding</keyword>
<dbReference type="PRINTS" id="PR00481">
    <property type="entry name" value="LAMNOPPTDASE"/>
</dbReference>
<dbReference type="InterPro" id="IPR043472">
    <property type="entry name" value="Macro_dom-like"/>
</dbReference>
<feature type="domain" description="Cytosol aminopeptidase" evidence="9">
    <location>
        <begin position="354"/>
        <end position="361"/>
    </location>
</feature>
<dbReference type="CDD" id="cd00433">
    <property type="entry name" value="Peptidase_M17"/>
    <property type="match status" value="1"/>
</dbReference>
<comment type="similarity">
    <text evidence="3 8">Belongs to the peptidase M17 family.</text>
</comment>
<evidence type="ECO:0000256" key="1">
    <source>
        <dbReference type="ARBA" id="ARBA00000135"/>
    </source>
</evidence>
<evidence type="ECO:0000256" key="8">
    <source>
        <dbReference type="HAMAP-Rule" id="MF_00181"/>
    </source>
</evidence>
<evidence type="ECO:0000256" key="2">
    <source>
        <dbReference type="ARBA" id="ARBA00000967"/>
    </source>
</evidence>
<dbReference type="PROSITE" id="PS00631">
    <property type="entry name" value="CYTOSOL_AP"/>
    <property type="match status" value="1"/>
</dbReference>
<dbReference type="Pfam" id="PF02789">
    <property type="entry name" value="Peptidase_M17_N"/>
    <property type="match status" value="1"/>
</dbReference>
<feature type="binding site" evidence="8">
    <location>
        <position position="274"/>
    </location>
    <ligand>
        <name>Mn(2+)</name>
        <dbReference type="ChEBI" id="CHEBI:29035"/>
        <label>2</label>
    </ligand>
</feature>
<dbReference type="EC" id="3.4.11.1" evidence="8"/>
<comment type="catalytic activity">
    <reaction evidence="1 8">
        <text>Release of an N-terminal amino acid, Xaa-|-Yaa-, in which Xaa is preferably Leu, but may be other amino acids including Pro although not Arg or Lys, and Yaa may be Pro. Amino acid amides and methyl esters are also readily hydrolyzed, but rates on arylamides are exceedingly low.</text>
        <dbReference type="EC" id="3.4.11.1"/>
    </reaction>
</comment>
<dbReference type="NCBIfam" id="NF002077">
    <property type="entry name" value="PRK00913.2-4"/>
    <property type="match status" value="1"/>
</dbReference>
<dbReference type="NCBIfam" id="NF002073">
    <property type="entry name" value="PRK00913.1-2"/>
    <property type="match status" value="1"/>
</dbReference>
<dbReference type="InterPro" id="IPR000819">
    <property type="entry name" value="Peptidase_M17_C"/>
</dbReference>
<dbReference type="InterPro" id="IPR011356">
    <property type="entry name" value="Leucine_aapep/pepB"/>
</dbReference>
<dbReference type="InterPro" id="IPR023042">
    <property type="entry name" value="Peptidase_M17_leu_NH2_pept"/>
</dbReference>
<name>A0ABZ0WHZ0_9BURK</name>
<evidence type="ECO:0000313" key="10">
    <source>
        <dbReference type="EMBL" id="WQD76974.1"/>
    </source>
</evidence>
<keyword evidence="4 8" id="KW-0031">Aminopeptidase</keyword>
<dbReference type="GO" id="GO:0004177">
    <property type="term" value="F:aminopeptidase activity"/>
    <property type="evidence" value="ECO:0007669"/>
    <property type="project" value="UniProtKB-KW"/>
</dbReference>
<comment type="catalytic activity">
    <reaction evidence="2 8">
        <text>Release of an N-terminal amino acid, preferentially leucine, but not glutamic or aspartic acids.</text>
        <dbReference type="EC" id="3.4.11.10"/>
    </reaction>
</comment>
<comment type="function">
    <text evidence="8">Presumably involved in the processing and regular turnover of intracellular proteins. Catalyzes the removal of unsubstituted N-terminal amino acids from various peptides.</text>
</comment>
<organism evidence="10 11">
    <name type="scientific">Paraburkholderia kururiensis</name>
    <dbReference type="NCBI Taxonomy" id="984307"/>
    <lineage>
        <taxon>Bacteria</taxon>
        <taxon>Pseudomonadati</taxon>
        <taxon>Pseudomonadota</taxon>
        <taxon>Betaproteobacteria</taxon>
        <taxon>Burkholderiales</taxon>
        <taxon>Burkholderiaceae</taxon>
        <taxon>Paraburkholderia</taxon>
    </lineage>
</organism>
<keyword evidence="5 8" id="KW-0645">Protease</keyword>
<keyword evidence="8" id="KW-0963">Cytoplasm</keyword>
<feature type="binding site" evidence="8">
    <location>
        <position position="356"/>
    </location>
    <ligand>
        <name>Mn(2+)</name>
        <dbReference type="ChEBI" id="CHEBI:29035"/>
        <label>1</label>
    </ligand>
</feature>
<feature type="active site" evidence="8">
    <location>
        <position position="286"/>
    </location>
</feature>
<dbReference type="PANTHER" id="PTHR11963">
    <property type="entry name" value="LEUCINE AMINOPEPTIDASE-RELATED"/>
    <property type="match status" value="1"/>
</dbReference>
<evidence type="ECO:0000313" key="11">
    <source>
        <dbReference type="Proteomes" id="UP001325479"/>
    </source>
</evidence>
<feature type="binding site" evidence="8">
    <location>
        <position position="279"/>
    </location>
    <ligand>
        <name>Mn(2+)</name>
        <dbReference type="ChEBI" id="CHEBI:29035"/>
        <label>1</label>
    </ligand>
</feature>
<dbReference type="NCBIfam" id="NF002074">
    <property type="entry name" value="PRK00913.1-4"/>
    <property type="match status" value="1"/>
</dbReference>
<keyword evidence="7 8" id="KW-0464">Manganese</keyword>
<feature type="binding site" evidence="8">
    <location>
        <position position="297"/>
    </location>
    <ligand>
        <name>Mn(2+)</name>
        <dbReference type="ChEBI" id="CHEBI:29035"/>
        <label>2</label>
    </ligand>
</feature>
<dbReference type="SUPFAM" id="SSF52949">
    <property type="entry name" value="Macro domain-like"/>
    <property type="match status" value="1"/>
</dbReference>
<evidence type="ECO:0000256" key="5">
    <source>
        <dbReference type="ARBA" id="ARBA00022670"/>
    </source>
</evidence>
<evidence type="ECO:0000256" key="3">
    <source>
        <dbReference type="ARBA" id="ARBA00009528"/>
    </source>
</evidence>
<dbReference type="Gene3D" id="3.40.220.10">
    <property type="entry name" value="Leucine Aminopeptidase, subunit E, domain 1"/>
    <property type="match status" value="1"/>
</dbReference>
<comment type="cofactor">
    <cofactor evidence="8">
        <name>Mn(2+)</name>
        <dbReference type="ChEBI" id="CHEBI:29035"/>
    </cofactor>
    <text evidence="8">Binds 2 manganese ions per subunit.</text>
</comment>
<evidence type="ECO:0000256" key="7">
    <source>
        <dbReference type="ARBA" id="ARBA00023211"/>
    </source>
</evidence>
<evidence type="ECO:0000256" key="4">
    <source>
        <dbReference type="ARBA" id="ARBA00022438"/>
    </source>
</evidence>
<keyword evidence="6 8" id="KW-0378">Hydrolase</keyword>
<dbReference type="RefSeq" id="WP_114808931.1">
    <property type="nucleotide sequence ID" value="NZ_CP139965.1"/>
</dbReference>
<dbReference type="NCBIfam" id="NF002083">
    <property type="entry name" value="PRK00913.3-5"/>
    <property type="match status" value="1"/>
</dbReference>
<dbReference type="EMBL" id="CP139965">
    <property type="protein sequence ID" value="WQD76974.1"/>
    <property type="molecule type" value="Genomic_DNA"/>
</dbReference>
<comment type="subcellular location">
    <subcellularLocation>
        <location evidence="8">Cytoplasm</location>
    </subcellularLocation>
</comment>
<feature type="binding site" evidence="8">
    <location>
        <position position="279"/>
    </location>
    <ligand>
        <name>Mn(2+)</name>
        <dbReference type="ChEBI" id="CHEBI:29035"/>
        <label>2</label>
    </ligand>
</feature>
<gene>
    <name evidence="8" type="primary">pepA</name>
    <name evidence="10" type="ORF">U0042_23310</name>
</gene>
<feature type="binding site" evidence="8">
    <location>
        <position position="358"/>
    </location>
    <ligand>
        <name>Mn(2+)</name>
        <dbReference type="ChEBI" id="CHEBI:29035"/>
        <label>2</label>
    </ligand>
</feature>
<dbReference type="PANTHER" id="PTHR11963:SF23">
    <property type="entry name" value="CYTOSOL AMINOPEPTIDASE"/>
    <property type="match status" value="1"/>
</dbReference>
<protein>
    <recommendedName>
        <fullName evidence="8">Probable cytosol aminopeptidase</fullName>
        <ecNumber evidence="8">3.4.11.1</ecNumber>
    </recommendedName>
    <alternativeName>
        <fullName evidence="8">Leucine aminopeptidase</fullName>
        <shortName evidence="8">LAP</shortName>
        <ecNumber evidence="8">3.4.11.10</ecNumber>
    </alternativeName>
    <alternativeName>
        <fullName evidence="8">Leucyl aminopeptidase</fullName>
    </alternativeName>
</protein>
<keyword evidence="11" id="KW-1185">Reference proteome</keyword>
<reference evidence="10 11" key="1">
    <citation type="submission" date="2023-12" db="EMBL/GenBank/DDBJ databases">
        <title>Genome sequencing and assembly of bacterial species from a model synthetic community.</title>
        <authorList>
            <person name="Hogle S.L."/>
        </authorList>
    </citation>
    <scope>NUCLEOTIDE SEQUENCE [LARGE SCALE GENOMIC DNA]</scope>
    <source>
        <strain evidence="10 11">HAMBI 2494</strain>
    </source>
</reference>
<sequence>MDFSIKACDWSKGAQSGFLTGKSDCVVIGVFESQSLSGAALAIDEATKGLVTRIVKAGDMEGKAGSTLFLHEVQGIGASRVLLVGLGKQDAFTQKAYGEAVKAAWRAILGTKIVQVTFTLAQLPVKERSSDWAVRAAILALRSETYRFTQLKSKPDTTPRALKRIVFSVDSADEKAAKVAAKQGAALANGMDLTRDLGNLPGNVCTPTYLGNVAKKLAKDWKLKVEVLGQKQIEALKMGSFLSVTRGSVEPPQFIVLQYQGAGAKEAPVVLVGKGITFDTGGISLKPGEAMDEMKYDMCGAGSVLGTMRAVAEMGLKLNVVALVPTCENMPAGNATKPGDIVTSMSGTTIEVLNTDAEGRLILCDALTYAERFKPAAVVDVATLTGACIIALGHHNAGLFSKDDALAGELLDASREADDPAWRMPLDDEYQDQLKSNFADVANIGGRPAGSVTAACFLSRFTQAYPWAHLDIAGVAWKSGAAKGATGRPVPLLTQFLIDRAGQ</sequence>
<evidence type="ECO:0000256" key="6">
    <source>
        <dbReference type="ARBA" id="ARBA00022801"/>
    </source>
</evidence>
<feature type="active site" evidence="8">
    <location>
        <position position="360"/>
    </location>
</feature>
<dbReference type="Pfam" id="PF00883">
    <property type="entry name" value="Peptidase_M17"/>
    <property type="match status" value="1"/>
</dbReference>
<accession>A0ABZ0WHZ0</accession>
<dbReference type="EC" id="3.4.11.10" evidence="8"/>
<feature type="binding site" evidence="8">
    <location>
        <position position="358"/>
    </location>
    <ligand>
        <name>Mn(2+)</name>
        <dbReference type="ChEBI" id="CHEBI:29035"/>
        <label>1</label>
    </ligand>
</feature>
<dbReference type="Proteomes" id="UP001325479">
    <property type="component" value="Chromosome"/>
</dbReference>
<dbReference type="SUPFAM" id="SSF53187">
    <property type="entry name" value="Zn-dependent exopeptidases"/>
    <property type="match status" value="1"/>
</dbReference>